<name>A0ABQ9I5K9_9NEOP</name>
<dbReference type="Proteomes" id="UP001159363">
    <property type="component" value="Chromosome 2"/>
</dbReference>
<reference evidence="2 3" key="1">
    <citation type="submission" date="2023-02" db="EMBL/GenBank/DDBJ databases">
        <title>LHISI_Scaffold_Assembly.</title>
        <authorList>
            <person name="Stuart O.P."/>
            <person name="Cleave R."/>
            <person name="Magrath M.J.L."/>
            <person name="Mikheyev A.S."/>
        </authorList>
    </citation>
    <scope>NUCLEOTIDE SEQUENCE [LARGE SCALE GENOMIC DNA]</scope>
    <source>
        <strain evidence="2">Daus_M_001</strain>
        <tissue evidence="2">Leg muscle</tissue>
    </source>
</reference>
<comment type="caution">
    <text evidence="2">The sequence shown here is derived from an EMBL/GenBank/DDBJ whole genome shotgun (WGS) entry which is preliminary data.</text>
</comment>
<keyword evidence="3" id="KW-1185">Reference proteome</keyword>
<protein>
    <submittedName>
        <fullName evidence="2">Uncharacterized protein</fullName>
    </submittedName>
</protein>
<dbReference type="EMBL" id="JARBHB010000002">
    <property type="protein sequence ID" value="KAJ8891920.1"/>
    <property type="molecule type" value="Genomic_DNA"/>
</dbReference>
<evidence type="ECO:0000313" key="2">
    <source>
        <dbReference type="EMBL" id="KAJ8891920.1"/>
    </source>
</evidence>
<evidence type="ECO:0000313" key="3">
    <source>
        <dbReference type="Proteomes" id="UP001159363"/>
    </source>
</evidence>
<sequence length="469" mass="51990">MLPLHVLNSPLTKFYRLLKGRLHSQREVTWECWTSTLLALKCDGNLNLLTPDLRAAYRMDLAFLGEQANVATQRQHLLRPLSSSSYHTVLSNFGGPGFPEITPGECWDGSLTKAMADSFTFLSLFRFPVQLAPPLMTSLSPRPWGHGDVVVRLLASHLGGSGSIPGGVAPGFLHVGIVPDDAAGRRVFSGISFIPAIAFQRYSILISLCPHRLSKTSILITAHIPFTSLPHCLILIPLWGSSGAVARRSPPTTAIRARSQVPDPCMWEPHDHAFQRRSILEPYLMSCPGMTGIYWSWLESPSCSERCLALSSDVANELRYEELLQGKYKFQEIISSVLRFFTLPQTLWRQLVTDRLTLERRKRTHYCIDARSPHTLLSPPLDALLARGFTLFAHLELKGNSARKPPSDARSPSLFAPSTAWPWRDRRRGVEAYLHAGRARVSDSSPLVAGSDPTSFATSGPPEVGDRVL</sequence>
<accession>A0ABQ9I5K9</accession>
<evidence type="ECO:0000256" key="1">
    <source>
        <dbReference type="SAM" id="MobiDB-lite"/>
    </source>
</evidence>
<proteinExistence type="predicted"/>
<organism evidence="2 3">
    <name type="scientific">Dryococelus australis</name>
    <dbReference type="NCBI Taxonomy" id="614101"/>
    <lineage>
        <taxon>Eukaryota</taxon>
        <taxon>Metazoa</taxon>
        <taxon>Ecdysozoa</taxon>
        <taxon>Arthropoda</taxon>
        <taxon>Hexapoda</taxon>
        <taxon>Insecta</taxon>
        <taxon>Pterygota</taxon>
        <taxon>Neoptera</taxon>
        <taxon>Polyneoptera</taxon>
        <taxon>Phasmatodea</taxon>
        <taxon>Verophasmatodea</taxon>
        <taxon>Anareolatae</taxon>
        <taxon>Phasmatidae</taxon>
        <taxon>Eurycanthinae</taxon>
        <taxon>Dryococelus</taxon>
    </lineage>
</organism>
<gene>
    <name evidence="2" type="ORF">PR048_004479</name>
</gene>
<feature type="region of interest" description="Disordered" evidence="1">
    <location>
        <begin position="440"/>
        <end position="469"/>
    </location>
</feature>